<keyword evidence="2" id="KW-1185">Reference proteome</keyword>
<sequence>MVLFSQRVLTTQRSTFPAQFTFAKEFEIKQESNLIPANSLECLKLCDEDSGIDGGVEETTHIWVILKTKGELLSTNEAGSETSAVQINLPFEWSADGAKSAVVQGKLHFFGGFDDSKRIAILDACNYEVLPYKLNFNYASGQAALSISDDSEALICFDTTNFISCEVFTGSSVFSTYSTSYSHFQGGLGFYNGQPITVGGIHPDGHRKVETLSSTGWTSLADSPKNYHGHMLVGLGNDLLMIGGRDPDADYAPQRDVWRLRDNNWSQEPDLKQKVYYGSAIASGNRIFIAGGFDESSTSFYQRIHLEENDEIASVEEIGILDQYYGAPPLFATSEDICVSN</sequence>
<dbReference type="InterPro" id="IPR015915">
    <property type="entry name" value="Kelch-typ_b-propeller"/>
</dbReference>
<protein>
    <recommendedName>
        <fullName evidence="3">BACK domain-containing protein</fullName>
    </recommendedName>
</protein>
<dbReference type="Gene3D" id="2.120.10.80">
    <property type="entry name" value="Kelch-type beta propeller"/>
    <property type="match status" value="1"/>
</dbReference>
<evidence type="ECO:0000313" key="2">
    <source>
        <dbReference type="Proteomes" id="UP000001307"/>
    </source>
</evidence>
<evidence type="ECO:0008006" key="3">
    <source>
        <dbReference type="Google" id="ProtNLM"/>
    </source>
</evidence>
<evidence type="ECO:0000313" key="1">
    <source>
        <dbReference type="EMBL" id="CBY15436.1"/>
    </source>
</evidence>
<proteinExistence type="predicted"/>
<dbReference type="OrthoDB" id="8626034at2759"/>
<accession>E4Y0M8</accession>
<dbReference type="Proteomes" id="UP000001307">
    <property type="component" value="Unassembled WGS sequence"/>
</dbReference>
<dbReference type="EMBL" id="FN653517">
    <property type="protein sequence ID" value="CBY15436.1"/>
    <property type="molecule type" value="Genomic_DNA"/>
</dbReference>
<dbReference type="AlphaFoldDB" id="E4Y0M8"/>
<gene>
    <name evidence="1" type="ORF">GSOID_T00013710001</name>
</gene>
<organism evidence="1">
    <name type="scientific">Oikopleura dioica</name>
    <name type="common">Tunicate</name>
    <dbReference type="NCBI Taxonomy" id="34765"/>
    <lineage>
        <taxon>Eukaryota</taxon>
        <taxon>Metazoa</taxon>
        <taxon>Chordata</taxon>
        <taxon>Tunicata</taxon>
        <taxon>Appendicularia</taxon>
        <taxon>Copelata</taxon>
        <taxon>Oikopleuridae</taxon>
        <taxon>Oikopleura</taxon>
    </lineage>
</organism>
<name>E4Y0M8_OIKDI</name>
<dbReference type="InParanoid" id="E4Y0M8"/>
<dbReference type="SUPFAM" id="SSF117281">
    <property type="entry name" value="Kelch motif"/>
    <property type="match status" value="1"/>
</dbReference>
<reference evidence="1" key="1">
    <citation type="journal article" date="2010" name="Science">
        <title>Plasticity of animal genome architecture unmasked by rapid evolution of a pelagic tunicate.</title>
        <authorList>
            <person name="Denoeud F."/>
            <person name="Henriet S."/>
            <person name="Mungpakdee S."/>
            <person name="Aury J.M."/>
            <person name="Da Silva C."/>
            <person name="Brinkmann H."/>
            <person name="Mikhaleva J."/>
            <person name="Olsen L.C."/>
            <person name="Jubin C."/>
            <person name="Canestro C."/>
            <person name="Bouquet J.M."/>
            <person name="Danks G."/>
            <person name="Poulain J."/>
            <person name="Campsteijn C."/>
            <person name="Adamski M."/>
            <person name="Cross I."/>
            <person name="Yadetie F."/>
            <person name="Muffato M."/>
            <person name="Louis A."/>
            <person name="Butcher S."/>
            <person name="Tsagkogeorga G."/>
            <person name="Konrad A."/>
            <person name="Singh S."/>
            <person name="Jensen M.F."/>
            <person name="Cong E.H."/>
            <person name="Eikeseth-Otteraa H."/>
            <person name="Noel B."/>
            <person name="Anthouard V."/>
            <person name="Porcel B.M."/>
            <person name="Kachouri-Lafond R."/>
            <person name="Nishino A."/>
            <person name="Ugolini M."/>
            <person name="Chourrout P."/>
            <person name="Nishida H."/>
            <person name="Aasland R."/>
            <person name="Huzurbazar S."/>
            <person name="Westhof E."/>
            <person name="Delsuc F."/>
            <person name="Lehrach H."/>
            <person name="Reinhardt R."/>
            <person name="Weissenbach J."/>
            <person name="Roy S.W."/>
            <person name="Artiguenave F."/>
            <person name="Postlethwait J.H."/>
            <person name="Manak J.R."/>
            <person name="Thompson E.M."/>
            <person name="Jaillon O."/>
            <person name="Du Pasquier L."/>
            <person name="Boudinot P."/>
            <person name="Liberles D.A."/>
            <person name="Volff J.N."/>
            <person name="Philippe H."/>
            <person name="Lenhard B."/>
            <person name="Roest Crollius H."/>
            <person name="Wincker P."/>
            <person name="Chourrout D."/>
        </authorList>
    </citation>
    <scope>NUCLEOTIDE SEQUENCE [LARGE SCALE GENOMIC DNA]</scope>
</reference>